<dbReference type="Proteomes" id="UP000009336">
    <property type="component" value="Unassembled WGS sequence"/>
</dbReference>
<protein>
    <submittedName>
        <fullName evidence="2">Sel1 domain-containing protein repeat-containing protein</fullName>
    </submittedName>
</protein>
<sequence>VEQALKRNPRATFPDIDKIVPLPPAELPEWDGTFEYQTQQH</sequence>
<dbReference type="AlphaFoldDB" id="K8WT51"/>
<proteinExistence type="predicted"/>
<accession>K8WT51</accession>
<dbReference type="InterPro" id="IPR045653">
    <property type="entry name" value="DUF6396"/>
</dbReference>
<organism evidence="2 3">
    <name type="scientific">Providencia burhodogranariea DSM 19968</name>
    <dbReference type="NCBI Taxonomy" id="1141662"/>
    <lineage>
        <taxon>Bacteria</taxon>
        <taxon>Pseudomonadati</taxon>
        <taxon>Pseudomonadota</taxon>
        <taxon>Gammaproteobacteria</taxon>
        <taxon>Enterobacterales</taxon>
        <taxon>Morganellaceae</taxon>
        <taxon>Providencia</taxon>
    </lineage>
</organism>
<evidence type="ECO:0000313" key="2">
    <source>
        <dbReference type="EMBL" id="EKT59355.1"/>
    </source>
</evidence>
<dbReference type="HOGENOM" id="CLU_3262469_0_0_6"/>
<comment type="caution">
    <text evidence="2">The sequence shown here is derived from an EMBL/GenBank/DDBJ whole genome shotgun (WGS) entry which is preliminary data.</text>
</comment>
<dbReference type="EMBL" id="AKKL01000036">
    <property type="protein sequence ID" value="EKT59355.1"/>
    <property type="molecule type" value="Genomic_DNA"/>
</dbReference>
<gene>
    <name evidence="2" type="ORF">OOA_13347</name>
</gene>
<feature type="domain" description="DUF6396" evidence="1">
    <location>
        <begin position="10"/>
        <end position="40"/>
    </location>
</feature>
<evidence type="ECO:0000259" key="1">
    <source>
        <dbReference type="Pfam" id="PF19933"/>
    </source>
</evidence>
<name>K8WT51_9GAMM</name>
<feature type="non-terminal residue" evidence="2">
    <location>
        <position position="1"/>
    </location>
</feature>
<dbReference type="Pfam" id="PF19933">
    <property type="entry name" value="DUF6396"/>
    <property type="match status" value="1"/>
</dbReference>
<keyword evidence="3" id="KW-1185">Reference proteome</keyword>
<evidence type="ECO:0000313" key="3">
    <source>
        <dbReference type="Proteomes" id="UP000009336"/>
    </source>
</evidence>
<reference evidence="2 3" key="1">
    <citation type="journal article" date="2012" name="BMC Genomics">
        <title>Comparative genomics of bacteria in the genus Providencia isolated from wild Drosophila melanogaster.</title>
        <authorList>
            <person name="Galac M.R."/>
            <person name="Lazzaro B.P."/>
        </authorList>
    </citation>
    <scope>NUCLEOTIDE SEQUENCE [LARGE SCALE GENOMIC DNA]</scope>
    <source>
        <strain evidence="2 3">DSM 19968</strain>
    </source>
</reference>
<dbReference type="RefSeq" id="WP_008912663.1">
    <property type="nucleotide sequence ID" value="NZ_KB233223.1"/>
</dbReference>